<dbReference type="PROSITE" id="PS50112">
    <property type="entry name" value="PAS"/>
    <property type="match status" value="1"/>
</dbReference>
<sequence length="173" mass="19954">MNNPLIIVNTITGEKIFKSLPVNEEVFFDGGVMITETDINGIITYANRKFREMTGFSKRELIGSPHSINRHPDMPKGAFRGMWRTITDKKIWSGYIKNMRKDGKFYWVQVFIQPKVDENNTIIGYAATRKIATPEAVKEIEEIYNELQGDEHIEHKFFMSGEVIYGEEIASRS</sequence>
<dbReference type="Pfam" id="PF08447">
    <property type="entry name" value="PAS_3"/>
    <property type="match status" value="1"/>
</dbReference>
<dbReference type="EMBL" id="FPHD01000061">
    <property type="protein sequence ID" value="SFV62691.1"/>
    <property type="molecule type" value="Genomic_DNA"/>
</dbReference>
<dbReference type="Gene3D" id="3.30.450.20">
    <property type="entry name" value="PAS domain"/>
    <property type="match status" value="1"/>
</dbReference>
<reference evidence="2" key="1">
    <citation type="submission" date="2016-10" db="EMBL/GenBank/DDBJ databases">
        <authorList>
            <person name="de Groot N.N."/>
        </authorList>
    </citation>
    <scope>NUCLEOTIDE SEQUENCE</scope>
</reference>
<proteinExistence type="predicted"/>
<evidence type="ECO:0000259" key="1">
    <source>
        <dbReference type="PROSITE" id="PS50112"/>
    </source>
</evidence>
<accession>A0A1W1CAF9</accession>
<evidence type="ECO:0000313" key="2">
    <source>
        <dbReference type="EMBL" id="SFV62691.1"/>
    </source>
</evidence>
<gene>
    <name evidence="2" type="ORF">MNB_SV-8-146</name>
</gene>
<feature type="domain" description="PAS" evidence="1">
    <location>
        <begin position="38"/>
        <end position="63"/>
    </location>
</feature>
<dbReference type="InterPro" id="IPR001610">
    <property type="entry name" value="PAC"/>
</dbReference>
<dbReference type="CDD" id="cd00130">
    <property type="entry name" value="PAS"/>
    <property type="match status" value="1"/>
</dbReference>
<protein>
    <submittedName>
        <fullName evidence="2">Putative PAS/PAC sensor protein</fullName>
    </submittedName>
</protein>
<dbReference type="AlphaFoldDB" id="A0A1W1CAF9"/>
<dbReference type="InterPro" id="IPR035965">
    <property type="entry name" value="PAS-like_dom_sf"/>
</dbReference>
<dbReference type="SMART" id="SM00091">
    <property type="entry name" value="PAS"/>
    <property type="match status" value="1"/>
</dbReference>
<dbReference type="InterPro" id="IPR000014">
    <property type="entry name" value="PAS"/>
</dbReference>
<dbReference type="InterPro" id="IPR013655">
    <property type="entry name" value="PAS_fold_3"/>
</dbReference>
<dbReference type="NCBIfam" id="TIGR00229">
    <property type="entry name" value="sensory_box"/>
    <property type="match status" value="1"/>
</dbReference>
<organism evidence="2">
    <name type="scientific">hydrothermal vent metagenome</name>
    <dbReference type="NCBI Taxonomy" id="652676"/>
    <lineage>
        <taxon>unclassified sequences</taxon>
        <taxon>metagenomes</taxon>
        <taxon>ecological metagenomes</taxon>
    </lineage>
</organism>
<dbReference type="SMART" id="SM00086">
    <property type="entry name" value="PAC"/>
    <property type="match status" value="1"/>
</dbReference>
<name>A0A1W1CAF9_9ZZZZ</name>
<dbReference type="SUPFAM" id="SSF55785">
    <property type="entry name" value="PYP-like sensor domain (PAS domain)"/>
    <property type="match status" value="1"/>
</dbReference>